<sequence>MGKNKKGTFPCLNCICCSSIIKGNMVNYPTKGTPFKLNDFSTCDTKYVVYMLKCPCGKAYIGQTIRSVKQRNKIRNFKTDTATDTLVSRHFHNQGHNLSQLRWLVLENIVQPKRGGDRKKNAGIKKMNTMAPLGLNDYWSLSPFL</sequence>
<evidence type="ECO:0000313" key="2">
    <source>
        <dbReference type="Proteomes" id="UP000694892"/>
    </source>
</evidence>
<accession>A0A974CK39</accession>
<evidence type="ECO:0000313" key="1">
    <source>
        <dbReference type="EMBL" id="OCT74091.1"/>
    </source>
</evidence>
<reference evidence="2" key="1">
    <citation type="journal article" date="2016" name="Nature">
        <title>Genome evolution in the allotetraploid frog Xenopus laevis.</title>
        <authorList>
            <person name="Session A.M."/>
            <person name="Uno Y."/>
            <person name="Kwon T."/>
            <person name="Chapman J.A."/>
            <person name="Toyoda A."/>
            <person name="Takahashi S."/>
            <person name="Fukui A."/>
            <person name="Hikosaka A."/>
            <person name="Suzuki A."/>
            <person name="Kondo M."/>
            <person name="van Heeringen S.J."/>
            <person name="Quigley I."/>
            <person name="Heinz S."/>
            <person name="Ogino H."/>
            <person name="Ochi H."/>
            <person name="Hellsten U."/>
            <person name="Lyons J.B."/>
            <person name="Simakov O."/>
            <person name="Putnam N."/>
            <person name="Stites J."/>
            <person name="Kuroki Y."/>
            <person name="Tanaka T."/>
            <person name="Michiue T."/>
            <person name="Watanabe M."/>
            <person name="Bogdanovic O."/>
            <person name="Lister R."/>
            <person name="Georgiou G."/>
            <person name="Paranjpe S.S."/>
            <person name="van Kruijsbergen I."/>
            <person name="Shu S."/>
            <person name="Carlson J."/>
            <person name="Kinoshita T."/>
            <person name="Ohta Y."/>
            <person name="Mawaribuchi S."/>
            <person name="Jenkins J."/>
            <person name="Grimwood J."/>
            <person name="Schmutz J."/>
            <person name="Mitros T."/>
            <person name="Mozaffari S.V."/>
            <person name="Suzuki Y."/>
            <person name="Haramoto Y."/>
            <person name="Yamamoto T.S."/>
            <person name="Takagi C."/>
            <person name="Heald R."/>
            <person name="Miller K."/>
            <person name="Haudenschild C."/>
            <person name="Kitzman J."/>
            <person name="Nakayama T."/>
            <person name="Izutsu Y."/>
            <person name="Robert J."/>
            <person name="Fortriede J."/>
            <person name="Burns K."/>
            <person name="Lotay V."/>
            <person name="Karimi K."/>
            <person name="Yasuoka Y."/>
            <person name="Dichmann D.S."/>
            <person name="Flajnik M.F."/>
            <person name="Houston D.W."/>
            <person name="Shendure J."/>
            <person name="DuPasquier L."/>
            <person name="Vize P.D."/>
            <person name="Zorn A.M."/>
            <person name="Ito M."/>
            <person name="Marcotte E.M."/>
            <person name="Wallingford J.B."/>
            <person name="Ito Y."/>
            <person name="Asashima M."/>
            <person name="Ueno N."/>
            <person name="Matsuda Y."/>
            <person name="Veenstra G.J."/>
            <person name="Fujiyama A."/>
            <person name="Harland R.M."/>
            <person name="Taira M."/>
            <person name="Rokhsar D.S."/>
        </authorList>
    </citation>
    <scope>NUCLEOTIDE SEQUENCE [LARGE SCALE GENOMIC DNA]</scope>
    <source>
        <strain evidence="2">J</strain>
    </source>
</reference>
<protein>
    <recommendedName>
        <fullName evidence="3">GIY-YIG domain-containing protein</fullName>
    </recommendedName>
</protein>
<name>A0A974CK39_XENLA</name>
<proteinExistence type="predicted"/>
<dbReference type="EMBL" id="CM004477">
    <property type="protein sequence ID" value="OCT74091.1"/>
    <property type="molecule type" value="Genomic_DNA"/>
</dbReference>
<organism evidence="1 2">
    <name type="scientific">Xenopus laevis</name>
    <name type="common">African clawed frog</name>
    <dbReference type="NCBI Taxonomy" id="8355"/>
    <lineage>
        <taxon>Eukaryota</taxon>
        <taxon>Metazoa</taxon>
        <taxon>Chordata</taxon>
        <taxon>Craniata</taxon>
        <taxon>Vertebrata</taxon>
        <taxon>Euteleostomi</taxon>
        <taxon>Amphibia</taxon>
        <taxon>Batrachia</taxon>
        <taxon>Anura</taxon>
        <taxon>Pipoidea</taxon>
        <taxon>Pipidae</taxon>
        <taxon>Xenopodinae</taxon>
        <taxon>Xenopus</taxon>
        <taxon>Xenopus</taxon>
    </lineage>
</organism>
<evidence type="ECO:0008006" key="3">
    <source>
        <dbReference type="Google" id="ProtNLM"/>
    </source>
</evidence>
<dbReference type="AlphaFoldDB" id="A0A974CK39"/>
<dbReference type="Proteomes" id="UP000694892">
    <property type="component" value="Chromosome 6S"/>
</dbReference>
<gene>
    <name evidence="1" type="ORF">XELAEV_18033056mg</name>
</gene>